<evidence type="ECO:0000256" key="1">
    <source>
        <dbReference type="SAM" id="MobiDB-lite"/>
    </source>
</evidence>
<dbReference type="Proteomes" id="UP001295444">
    <property type="component" value="Chromosome 02"/>
</dbReference>
<name>A0AAD1RD67_PELCU</name>
<evidence type="ECO:0000313" key="3">
    <source>
        <dbReference type="Proteomes" id="UP001295444"/>
    </source>
</evidence>
<proteinExistence type="predicted"/>
<keyword evidence="3" id="KW-1185">Reference proteome</keyword>
<evidence type="ECO:0000313" key="2">
    <source>
        <dbReference type="EMBL" id="CAH2248506.1"/>
    </source>
</evidence>
<organism evidence="2 3">
    <name type="scientific">Pelobates cultripes</name>
    <name type="common">Western spadefoot toad</name>
    <dbReference type="NCBI Taxonomy" id="61616"/>
    <lineage>
        <taxon>Eukaryota</taxon>
        <taxon>Metazoa</taxon>
        <taxon>Chordata</taxon>
        <taxon>Craniata</taxon>
        <taxon>Vertebrata</taxon>
        <taxon>Euteleostomi</taxon>
        <taxon>Amphibia</taxon>
        <taxon>Batrachia</taxon>
        <taxon>Anura</taxon>
        <taxon>Pelobatoidea</taxon>
        <taxon>Pelobatidae</taxon>
        <taxon>Pelobates</taxon>
    </lineage>
</organism>
<feature type="region of interest" description="Disordered" evidence="1">
    <location>
        <begin position="1"/>
        <end position="30"/>
    </location>
</feature>
<reference evidence="2" key="1">
    <citation type="submission" date="2022-03" db="EMBL/GenBank/DDBJ databases">
        <authorList>
            <person name="Alioto T."/>
            <person name="Alioto T."/>
            <person name="Gomez Garrido J."/>
        </authorList>
    </citation>
    <scope>NUCLEOTIDE SEQUENCE</scope>
</reference>
<gene>
    <name evidence="2" type="ORF">PECUL_23A056542</name>
</gene>
<accession>A0AAD1RD67</accession>
<sequence length="125" mass="14015">MADAMRAKARRMKSSLSEPAASNVASRHKPARHLPLQITSIHHDTQARCLPLQMQHKTAAPEQGQARSGRKGWRHNRAESTTQHRLLTLCKHQLTLKLHRGEDLSSTVYLESLGPTKPPATFSLR</sequence>
<feature type="region of interest" description="Disordered" evidence="1">
    <location>
        <begin position="56"/>
        <end position="82"/>
    </location>
</feature>
<protein>
    <submittedName>
        <fullName evidence="2">Uncharacterized protein</fullName>
    </submittedName>
</protein>
<dbReference type="AlphaFoldDB" id="A0AAD1RD67"/>
<dbReference type="EMBL" id="OW240913">
    <property type="protein sequence ID" value="CAH2248506.1"/>
    <property type="molecule type" value="Genomic_DNA"/>
</dbReference>